<dbReference type="PANTHER" id="PTHR12195">
    <property type="entry name" value="CYTOPLASMIC FMR1-INTERACTING PROTEIN-RELATED"/>
    <property type="match status" value="1"/>
</dbReference>
<dbReference type="EMBL" id="BRXY01000193">
    <property type="protein sequence ID" value="GMH75809.1"/>
    <property type="molecule type" value="Genomic_DNA"/>
</dbReference>
<dbReference type="GO" id="GO:0030833">
    <property type="term" value="P:regulation of actin filament polymerization"/>
    <property type="evidence" value="ECO:0007669"/>
    <property type="project" value="InterPro"/>
</dbReference>
<dbReference type="InterPro" id="IPR009828">
    <property type="entry name" value="CYRIA/CYRIB_Rac1-bd"/>
</dbReference>
<evidence type="ECO:0000313" key="4">
    <source>
        <dbReference type="Proteomes" id="UP001165085"/>
    </source>
</evidence>
<organism evidence="3 4">
    <name type="scientific">Triparma strigata</name>
    <dbReference type="NCBI Taxonomy" id="1606541"/>
    <lineage>
        <taxon>Eukaryota</taxon>
        <taxon>Sar</taxon>
        <taxon>Stramenopiles</taxon>
        <taxon>Ochrophyta</taxon>
        <taxon>Bolidophyceae</taxon>
        <taxon>Parmales</taxon>
        <taxon>Triparmaceae</taxon>
        <taxon>Triparma</taxon>
    </lineage>
</organism>
<feature type="domain" description="CYRIA/CYRIB Rac1 binding" evidence="2">
    <location>
        <begin position="63"/>
        <end position="305"/>
    </location>
</feature>
<keyword evidence="4" id="KW-1185">Reference proteome</keyword>
<name>A0A9W7AQC5_9STRA</name>
<dbReference type="OrthoDB" id="10265867at2759"/>
<evidence type="ECO:0000256" key="1">
    <source>
        <dbReference type="SAM" id="MobiDB-lite"/>
    </source>
</evidence>
<dbReference type="PIRSF" id="PIRSF008153">
    <property type="entry name" value="FMR1_interacting"/>
    <property type="match status" value="1"/>
</dbReference>
<dbReference type="InterPro" id="IPR008081">
    <property type="entry name" value="Cytoplasmic_FMR1-int"/>
</dbReference>
<feature type="region of interest" description="Disordered" evidence="1">
    <location>
        <begin position="1327"/>
        <end position="1390"/>
    </location>
</feature>
<dbReference type="PRINTS" id="PR01698">
    <property type="entry name" value="CYTOFMRPINTP"/>
</dbReference>
<proteinExistence type="predicted"/>
<dbReference type="Proteomes" id="UP001165085">
    <property type="component" value="Unassembled WGS sequence"/>
</dbReference>
<dbReference type="GO" id="GO:0005737">
    <property type="term" value="C:cytoplasm"/>
    <property type="evidence" value="ECO:0007669"/>
    <property type="project" value="UniProtKB-ARBA"/>
</dbReference>
<dbReference type="Pfam" id="PF05994">
    <property type="entry name" value="FragX_IP"/>
    <property type="match status" value="2"/>
</dbReference>
<evidence type="ECO:0000313" key="3">
    <source>
        <dbReference type="EMBL" id="GMH75809.1"/>
    </source>
</evidence>
<accession>A0A9W7AQC5</accession>
<dbReference type="Pfam" id="PF07159">
    <property type="entry name" value="CYRIA-B_Rac1-bd"/>
    <property type="match status" value="1"/>
</dbReference>
<protein>
    <recommendedName>
        <fullName evidence="2">CYRIA/CYRIB Rac1 binding domain-containing protein</fullName>
    </recommendedName>
</protein>
<feature type="compositionally biased region" description="Basic and acidic residues" evidence="1">
    <location>
        <begin position="1331"/>
        <end position="1345"/>
    </location>
</feature>
<gene>
    <name evidence="3" type="ORF">TrST_g4</name>
</gene>
<reference evidence="4" key="1">
    <citation type="journal article" date="2023" name="Commun. Biol.">
        <title>Genome analysis of Parmales, the sister group of diatoms, reveals the evolutionary specialization of diatoms from phago-mixotrophs to photoautotrophs.</title>
        <authorList>
            <person name="Ban H."/>
            <person name="Sato S."/>
            <person name="Yoshikawa S."/>
            <person name="Yamada K."/>
            <person name="Nakamura Y."/>
            <person name="Ichinomiya M."/>
            <person name="Sato N."/>
            <person name="Blanc-Mathieu R."/>
            <person name="Endo H."/>
            <person name="Kuwata A."/>
            <person name="Ogata H."/>
        </authorList>
    </citation>
    <scope>NUCLEOTIDE SEQUENCE [LARGE SCALE GENOMIC DNA]</scope>
    <source>
        <strain evidence="4">NIES 3701</strain>
    </source>
</reference>
<comment type="caution">
    <text evidence="3">The sequence shown here is derived from an EMBL/GenBank/DDBJ whole genome shotgun (WGS) entry which is preliminary data.</text>
</comment>
<dbReference type="GO" id="GO:0031267">
    <property type="term" value="F:small GTPase binding"/>
    <property type="evidence" value="ECO:0007669"/>
    <property type="project" value="InterPro"/>
</dbReference>
<feature type="compositionally biased region" description="Basic and acidic residues" evidence="1">
    <location>
        <begin position="1352"/>
        <end position="1364"/>
    </location>
</feature>
<evidence type="ECO:0000259" key="2">
    <source>
        <dbReference type="Pfam" id="PF07159"/>
    </source>
</evidence>
<sequence>MANVKHVVYPEVQSLLSSLPNSDSNPCVQMPSSAVTYESGPPANSLLSYDKRIFNTNYDTDLKFYHDAELYVEQGQSFCNMLYAFRSISRAIPTIKENDPKTKLDINVKTFEIIRPEMDKIMDLLNYVNATSGFIGEILSRLKDAESSTVREDFCEMLIKLIDVMQRIDNLKESKACLRNDFSLYKRSFTLARAKIDTSELIGEEINQLQMFLGNPMYPRNIIIQQLNERVKGIGGCEEVLIEIINLACTKIEGGLYMGAEEKYCCYRSLPYLLLLLDGGEKKTGFNAFKSKKVNLSRVQKIVKNLPIVPQVGDIVVNLSECIRLCPNFDPDKMASAWGLGFIPQVVAENYNLICHWKDMRNQHTNFTTKMAKVLSDVKLDEIQKKVEDVHGGKVQPPSPEEILAETSVIYDTVFEGCKLLQDWTCHIIEMTAWKFQHPAKDAVMKERGCEYDFNNTDNIMSIAYERVVRYNYNQEDLSVMVDCISMIKSLSAMLLEKEGKLAPVLRLYMHTYVQNFVSNDLNPLVQKADAKGKKILTFLQQIQGIVVDYLGSSGTSAHKSIRKAIKEQEKSKGEKRKFNARVVGPGSTQLHLLRVMLRSMNDGKGRGHYLKDIDKKTMPLLEAFHKKTHFFPHMSVLSSTIQNANNLGSLWYRELHIEMTKCTQFPIEMSLPFLLSENIIHNIGDVPLVENVVFVMGLYNDAAAWALQTLQLQHLYDEIEAEVNLVFDQLVFLVADQMYDHYKNAASSALLDDGYKKAIEKGKGYAQLTVNSKRFKTPASQRHVLLLGRSIDMNYLLASHINHKMAKDIESCIKRYENSDLSLILETEKMLEVIKCMHIHLKQILEIDSYEDMFKSVNSDVNAMHICGKFIKHSTMTVVEDLLPNYSFNIHTNRFVRSPIIFQHSGREKDSKQPQGSFGFGPICTRAWDFYFRLSRGFVGSQHIDALVRLCGESGVELIMQACLQHIEKKLTDMQPYLRSLKEGLPPITLPKANYGTAAAYGFFESRLKQYFGFMDHLDECFRGFKEIGNVVAFCGMLEKSVSTKQCGEYINSASFLGVPCNLKSEYDGIVGATAGRKESVVGEERERSVPKTSFPDKKRFLPEDEARKSPFHQCLHGFVAATETYDVMPFVRAPTVTSRLLKMAKASHAAYDHLPYSQMELKIGSQLLRSIKAAVVKVGLDEDLEFDQGLESIMSTEKSTEFYRLFSVLNFLLCMEHKGRWEGEDTSDEGTGNESDPHVFGHGFAMCGSVFLHLFNQTCKFNMLDFSYHVIKVQEMERISSELKRVSGDDGPVMVDPILKSSSDNFVKEAKAQMDVHDIMMSALNQRETSNDEKKAEQEEKKAFTYFPPQDDRNIRSMDSRMKQLLHKKSTGEGLGSYRASEDQEEED</sequence>